<dbReference type="GO" id="GO:0016787">
    <property type="term" value="F:hydrolase activity"/>
    <property type="evidence" value="ECO:0007669"/>
    <property type="project" value="InterPro"/>
</dbReference>
<evidence type="ECO:0008006" key="3">
    <source>
        <dbReference type="Google" id="ProtNLM"/>
    </source>
</evidence>
<dbReference type="InterPro" id="IPR029058">
    <property type="entry name" value="AB_hydrolase_fold"/>
</dbReference>
<sequence length="222" mass="24059">MNLFSGRPTFFDPAWTSQGLPDATHQRIAGAFQRLGQQVDLLLVPGLFGSGPDHWQSHWEQAYGLRRLQQKDWENPVPEDWEAALTSAVDAASRPVLLIAHSLGAVLTARWLNAHGGRNVAGAFLVAPADVDQTTHPDVGRIRSFSPLPTTPLPVPSAVVASSNDPWLSISRARELAAAWQSDFVNAGATGHIGSSEPLGLWAHGATALLDFTRRKLPLRMQ</sequence>
<protein>
    <recommendedName>
        <fullName evidence="3">Alpha/beta hydrolase</fullName>
    </recommendedName>
</protein>
<evidence type="ECO:0000313" key="1">
    <source>
        <dbReference type="EMBL" id="GEK95349.1"/>
    </source>
</evidence>
<dbReference type="EMBL" id="BJVA01000002">
    <property type="protein sequence ID" value="GEK95349.1"/>
    <property type="molecule type" value="Genomic_DNA"/>
</dbReference>
<dbReference type="Gene3D" id="3.40.50.1820">
    <property type="entry name" value="alpha/beta hydrolase"/>
    <property type="match status" value="1"/>
</dbReference>
<dbReference type="Pfam" id="PF06821">
    <property type="entry name" value="Ser_hydrolase"/>
    <property type="match status" value="1"/>
</dbReference>
<dbReference type="InterPro" id="IPR010662">
    <property type="entry name" value="RBBP9/YdeN"/>
</dbReference>
<organism evidence="1 2">
    <name type="scientific">Gluconobacter kanchanaburiensis NBRC 103587</name>
    <dbReference type="NCBI Taxonomy" id="1307948"/>
    <lineage>
        <taxon>Bacteria</taxon>
        <taxon>Pseudomonadati</taxon>
        <taxon>Pseudomonadota</taxon>
        <taxon>Alphaproteobacteria</taxon>
        <taxon>Acetobacterales</taxon>
        <taxon>Acetobacteraceae</taxon>
        <taxon>Gluconobacter</taxon>
    </lineage>
</organism>
<keyword evidence="2" id="KW-1185">Reference proteome</keyword>
<gene>
    <name evidence="1" type="ORF">GKA01_05460</name>
</gene>
<name>A0A511B4I3_9PROT</name>
<reference evidence="1 2" key="1">
    <citation type="submission" date="2019-07" db="EMBL/GenBank/DDBJ databases">
        <title>Whole genome shotgun sequence of Gluconobacter kanchanaburiensis NBRC 103587.</title>
        <authorList>
            <person name="Hosoyama A."/>
            <person name="Uohara A."/>
            <person name="Ohji S."/>
            <person name="Ichikawa N."/>
        </authorList>
    </citation>
    <scope>NUCLEOTIDE SEQUENCE [LARGE SCALE GENOMIC DNA]</scope>
    <source>
        <strain evidence="1 2">NBRC 103587</strain>
    </source>
</reference>
<dbReference type="RefSeq" id="WP_146858962.1">
    <property type="nucleotide sequence ID" value="NZ_BARK01000001.1"/>
</dbReference>
<dbReference type="AlphaFoldDB" id="A0A511B4I3"/>
<accession>A0A511B4I3</accession>
<dbReference type="SUPFAM" id="SSF53474">
    <property type="entry name" value="alpha/beta-Hydrolases"/>
    <property type="match status" value="1"/>
</dbReference>
<comment type="caution">
    <text evidence="1">The sequence shown here is derived from an EMBL/GenBank/DDBJ whole genome shotgun (WGS) entry which is preliminary data.</text>
</comment>
<dbReference type="Proteomes" id="UP000321079">
    <property type="component" value="Unassembled WGS sequence"/>
</dbReference>
<dbReference type="OrthoDB" id="9804993at2"/>
<proteinExistence type="predicted"/>
<evidence type="ECO:0000313" key="2">
    <source>
        <dbReference type="Proteomes" id="UP000321079"/>
    </source>
</evidence>